<dbReference type="PROSITE" id="PS50888">
    <property type="entry name" value="BHLH"/>
    <property type="match status" value="1"/>
</dbReference>
<comment type="subcellular location">
    <subcellularLocation>
        <location evidence="1">Nucleus</location>
    </subcellularLocation>
</comment>
<dbReference type="Pfam" id="PF22754">
    <property type="entry name" value="bHLH-TF_ACT-like_plant"/>
    <property type="match status" value="1"/>
</dbReference>
<reference evidence="6" key="1">
    <citation type="journal article" date="2014" name="Nat. Genet.">
        <title>The genome of the stress-tolerant wild tomato species Solanum pennellii.</title>
        <authorList>
            <person name="Bolger A."/>
            <person name="Scossa F."/>
            <person name="Bolger M.E."/>
            <person name="Lanz C."/>
            <person name="Maumus F."/>
            <person name="Tohge T."/>
            <person name="Quesneville H."/>
            <person name="Alseekh S."/>
            <person name="Sorensen I."/>
            <person name="Lichtenstein G."/>
            <person name="Fich E.A."/>
            <person name="Conte M."/>
            <person name="Keller H."/>
            <person name="Schneeberger K."/>
            <person name="Schwacke R."/>
            <person name="Ofner I."/>
            <person name="Vrebalov J."/>
            <person name="Xu Y."/>
            <person name="Osorio S."/>
            <person name="Aflitos S.A."/>
            <person name="Schijlen E."/>
            <person name="Jimenez-Gomez J.M."/>
            <person name="Ryngajllo M."/>
            <person name="Kimura S."/>
            <person name="Kumar R."/>
            <person name="Koenig D."/>
            <person name="Headland L.R."/>
            <person name="Maloof J.N."/>
            <person name="Sinha N."/>
            <person name="van Ham R.C."/>
            <person name="Lankhorst R.K."/>
            <person name="Mao L."/>
            <person name="Vogel A."/>
            <person name="Arsova B."/>
            <person name="Panstruga R."/>
            <person name="Fei Z."/>
            <person name="Rose J.K."/>
            <person name="Zamir D."/>
            <person name="Carrari F."/>
            <person name="Giovannoni J.J."/>
            <person name="Weigel D."/>
            <person name="Usadel B."/>
            <person name="Fernie A.R."/>
        </authorList>
    </citation>
    <scope>NUCLEOTIDE SEQUENCE [LARGE SCALE GENOMIC DNA]</scope>
    <source>
        <strain evidence="6">cv. LA0716</strain>
    </source>
</reference>
<dbReference type="PANTHER" id="PTHR31945">
    <property type="entry name" value="TRANSCRIPTION FACTOR SCREAM2-RELATED"/>
    <property type="match status" value="1"/>
</dbReference>
<dbReference type="Gene3D" id="4.10.280.10">
    <property type="entry name" value="Helix-loop-helix DNA-binding domain"/>
    <property type="match status" value="1"/>
</dbReference>
<dbReference type="Pfam" id="PF00010">
    <property type="entry name" value="HLH"/>
    <property type="match status" value="1"/>
</dbReference>
<evidence type="ECO:0000313" key="6">
    <source>
        <dbReference type="Proteomes" id="UP000694930"/>
    </source>
</evidence>
<keyword evidence="2" id="KW-0805">Transcription regulation</keyword>
<sequence length="335" mass="38212">MEDYYRENEFLLDELFSLRSDLWESTCLPMEINSSSTNLFCNNINYNCFGEIPLPSTTTTTTTTSFEDYYNNFPINQSQNYSLLHNEFYSTQKVDVLSPLELTNSFNSQLDDFSSIYFDVGNFGDCKLERTQSTASSAAIAPANFNIGACLDKKSKKKKVNGEPSKNLMAERRRRKRLNGRLSMLRSIVPKISKMDRTSILGDTIDYTKELLEKINNLQQEMELGSNQLSLMSIFKNEKPIEMFVRNSPKFNVERRNNIDTRVEINCANKSSLLLSTLTTLDALGLEPQQCVISCFNDFAMQASCYEEMEQRGVTNAEEIKQALFKNAGYVGKCI</sequence>
<evidence type="ECO:0000313" key="7">
    <source>
        <dbReference type="RefSeq" id="XP_015060938.1"/>
    </source>
</evidence>
<dbReference type="Proteomes" id="UP000694930">
    <property type="component" value="Chromosome 12"/>
</dbReference>
<dbReference type="RefSeq" id="XP_015060938.1">
    <property type="nucleotide sequence ID" value="XM_015205452.1"/>
</dbReference>
<dbReference type="GeneID" id="107006953"/>
<dbReference type="SUPFAM" id="SSF47459">
    <property type="entry name" value="HLH, helix-loop-helix DNA-binding domain"/>
    <property type="match status" value="1"/>
</dbReference>
<dbReference type="InterPro" id="IPR036638">
    <property type="entry name" value="HLH_DNA-bd_sf"/>
</dbReference>
<feature type="domain" description="BHLH" evidence="5">
    <location>
        <begin position="162"/>
        <end position="211"/>
    </location>
</feature>
<organism evidence="6 7">
    <name type="scientific">Solanum pennellii</name>
    <name type="common">Tomato</name>
    <name type="synonym">Lycopersicon pennellii</name>
    <dbReference type="NCBI Taxonomy" id="28526"/>
    <lineage>
        <taxon>Eukaryota</taxon>
        <taxon>Viridiplantae</taxon>
        <taxon>Streptophyta</taxon>
        <taxon>Embryophyta</taxon>
        <taxon>Tracheophyta</taxon>
        <taxon>Spermatophyta</taxon>
        <taxon>Magnoliopsida</taxon>
        <taxon>eudicotyledons</taxon>
        <taxon>Gunneridae</taxon>
        <taxon>Pentapetalae</taxon>
        <taxon>asterids</taxon>
        <taxon>lamiids</taxon>
        <taxon>Solanales</taxon>
        <taxon>Solanaceae</taxon>
        <taxon>Solanoideae</taxon>
        <taxon>Solaneae</taxon>
        <taxon>Solanum</taxon>
        <taxon>Solanum subgen. Lycopersicon</taxon>
    </lineage>
</organism>
<evidence type="ECO:0000256" key="2">
    <source>
        <dbReference type="ARBA" id="ARBA00023015"/>
    </source>
</evidence>
<protein>
    <submittedName>
        <fullName evidence="7">Transcription factor bHLH93-like</fullName>
    </submittedName>
</protein>
<dbReference type="InterPro" id="IPR011598">
    <property type="entry name" value="bHLH_dom"/>
</dbReference>
<evidence type="ECO:0000259" key="5">
    <source>
        <dbReference type="PROSITE" id="PS50888"/>
    </source>
</evidence>
<dbReference type="SMART" id="SM00353">
    <property type="entry name" value="HLH"/>
    <property type="match status" value="1"/>
</dbReference>
<proteinExistence type="predicted"/>
<evidence type="ECO:0000256" key="4">
    <source>
        <dbReference type="ARBA" id="ARBA00023242"/>
    </source>
</evidence>
<evidence type="ECO:0000256" key="1">
    <source>
        <dbReference type="ARBA" id="ARBA00004123"/>
    </source>
</evidence>
<keyword evidence="3" id="KW-0804">Transcription</keyword>
<keyword evidence="4" id="KW-0539">Nucleus</keyword>
<reference evidence="7" key="2">
    <citation type="submission" date="2025-08" db="UniProtKB">
        <authorList>
            <consortium name="RefSeq"/>
        </authorList>
    </citation>
    <scope>IDENTIFICATION</scope>
</reference>
<accession>A0ABM1FS60</accession>
<keyword evidence="6" id="KW-1185">Reference proteome</keyword>
<gene>
    <name evidence="7" type="primary">LOC107006953</name>
</gene>
<dbReference type="InterPro" id="IPR051358">
    <property type="entry name" value="TF_AMS/ICE1/BHLH6-like"/>
</dbReference>
<evidence type="ECO:0000256" key="3">
    <source>
        <dbReference type="ARBA" id="ARBA00023163"/>
    </source>
</evidence>
<dbReference type="InterPro" id="IPR054502">
    <property type="entry name" value="bHLH-TF_ACT-like_plant"/>
</dbReference>
<dbReference type="PANTHER" id="PTHR31945:SF77">
    <property type="entry name" value="TRANSCRIPTION FACTOR BHLH93-LIKE"/>
    <property type="match status" value="1"/>
</dbReference>
<name>A0ABM1FS60_SOLPN</name>